<dbReference type="InterPro" id="IPR054266">
    <property type="entry name" value="DUF6997"/>
</dbReference>
<feature type="domain" description="DUF6996" evidence="1">
    <location>
        <begin position="14"/>
        <end position="82"/>
    </location>
</feature>
<dbReference type="Proteomes" id="UP000092382">
    <property type="component" value="Unassembled WGS sequence"/>
</dbReference>
<proteinExistence type="predicted"/>
<feature type="domain" description="DUF7226" evidence="3">
    <location>
        <begin position="300"/>
        <end position="439"/>
    </location>
</feature>
<feature type="domain" description="DUF6997" evidence="2">
    <location>
        <begin position="83"/>
        <end position="263"/>
    </location>
</feature>
<keyword evidence="4" id="KW-0648">Protein biosynthesis</keyword>
<evidence type="ECO:0000313" key="5">
    <source>
        <dbReference type="Proteomes" id="UP000092382"/>
    </source>
</evidence>
<evidence type="ECO:0000259" key="2">
    <source>
        <dbReference type="Pfam" id="PF22518"/>
    </source>
</evidence>
<organism evidence="4 5">
    <name type="scientific">Aphanizomenon flos-aquae LD13</name>
    <dbReference type="NCBI Taxonomy" id="1710894"/>
    <lineage>
        <taxon>Bacteria</taxon>
        <taxon>Bacillati</taxon>
        <taxon>Cyanobacteriota</taxon>
        <taxon>Cyanophyceae</taxon>
        <taxon>Nostocales</taxon>
        <taxon>Aphanizomenonaceae</taxon>
        <taxon>Aphanizomenon</taxon>
    </lineage>
</organism>
<sequence>MSDKNTKKTKTKNDIAWEALFEKYSILKKINEIGYFEIESNSINEFRESRLMAKFDHSGTLPKIFKEHKLSILPISRKKYIIGRFDTYLKVDYDPSLEPTPVDFPSSIESIDYCNLFSESAALSCAFNIDIIDDLINSDGEIFKQTVYGRMSTGKFNFFIKDRVDNKQYQIEVDNSQCEIDAGFESENYFVLVEAKLYDVDNFLIRQLYYPYQLWFNKIRRKQVIPVLMTYSNSSNIFSFFIYKFENLLDYNSIKLVEQKNYVIAPEIITHDDVSEIFKSITIAPEPKNIPFPQANTFARIIDLLTILLNKELTKEEITANYQFDQRQTDYYTNAARYLGFVEKSEDRNTKEINFKLTDETTDYLKKRHKIKILYFIRKILQYEVFYKTFESTLSNGEIPDKNELIKIILSCNSNLSNTTADRRSSTVRRWIEWILSMISDE</sequence>
<keyword evidence="4" id="KW-0251">Elongation factor</keyword>
<reference evidence="4 5" key="1">
    <citation type="submission" date="2015-09" db="EMBL/GenBank/DDBJ databases">
        <title>Whole genome shotgun sequence assembly of Aphanizomenon flos-aquae UKL13.</title>
        <authorList>
            <person name="Driscoll C."/>
        </authorList>
    </citation>
    <scope>NUCLEOTIDE SEQUENCE [LARGE SCALE GENOMIC DNA]</scope>
    <source>
        <strain evidence="4">MDT13</strain>
    </source>
</reference>
<dbReference type="InterPro" id="IPR055650">
    <property type="entry name" value="DUF7226"/>
</dbReference>
<name>A0A1B7W1M3_APHFL</name>
<protein>
    <submittedName>
        <fullName evidence="4">Translation elongation factor</fullName>
    </submittedName>
</protein>
<evidence type="ECO:0000313" key="4">
    <source>
        <dbReference type="EMBL" id="OBQ27186.1"/>
    </source>
</evidence>
<evidence type="ECO:0000259" key="1">
    <source>
        <dbReference type="Pfam" id="PF22515"/>
    </source>
</evidence>
<dbReference type="Pfam" id="PF23871">
    <property type="entry name" value="DUF7226"/>
    <property type="match status" value="1"/>
</dbReference>
<dbReference type="AlphaFoldDB" id="A0A1B7W1M3"/>
<comment type="caution">
    <text evidence="4">The sequence shown here is derived from an EMBL/GenBank/DDBJ whole genome shotgun (WGS) entry which is preliminary data.</text>
</comment>
<dbReference type="PATRIC" id="fig|1710894.3.peg.3985"/>
<dbReference type="InterPro" id="IPR054265">
    <property type="entry name" value="DUF6996"/>
</dbReference>
<evidence type="ECO:0000259" key="3">
    <source>
        <dbReference type="Pfam" id="PF23871"/>
    </source>
</evidence>
<dbReference type="Pfam" id="PF22518">
    <property type="entry name" value="DUF6997"/>
    <property type="match status" value="1"/>
</dbReference>
<dbReference type="EMBL" id="LJOY01000003">
    <property type="protein sequence ID" value="OBQ27186.1"/>
    <property type="molecule type" value="Genomic_DNA"/>
</dbReference>
<gene>
    <name evidence="4" type="ORF">AN481_01720</name>
</gene>
<dbReference type="GO" id="GO:0003746">
    <property type="term" value="F:translation elongation factor activity"/>
    <property type="evidence" value="ECO:0007669"/>
    <property type="project" value="UniProtKB-KW"/>
</dbReference>
<accession>A0A1B7W1M3</accession>
<dbReference type="Pfam" id="PF22515">
    <property type="entry name" value="DUF6996"/>
    <property type="match status" value="1"/>
</dbReference>